<dbReference type="Proteomes" id="UP000019335">
    <property type="component" value="Chromosome 12"/>
</dbReference>
<comment type="caution">
    <text evidence="6">The sequence shown here is derived from an EMBL/GenBank/DDBJ whole genome shotgun (WGS) entry which is preliminary data.</text>
</comment>
<dbReference type="InterPro" id="IPR046341">
    <property type="entry name" value="SET_dom_sf"/>
</dbReference>
<reference evidence="6 7" key="1">
    <citation type="journal article" date="2014" name="Mol. Plant">
        <title>Chromosome Scale Genome Assembly and Transcriptome Profiling of Nannochloropsis gaditana in Nitrogen Depletion.</title>
        <authorList>
            <person name="Corteggiani Carpinelli E."/>
            <person name="Telatin A."/>
            <person name="Vitulo N."/>
            <person name="Forcato C."/>
            <person name="D'Angelo M."/>
            <person name="Schiavon R."/>
            <person name="Vezzi A."/>
            <person name="Giacometti G.M."/>
            <person name="Morosinotto T."/>
            <person name="Valle G."/>
        </authorList>
    </citation>
    <scope>NUCLEOTIDE SEQUENCE [LARGE SCALE GENOMIC DNA]</scope>
    <source>
        <strain evidence="6 7">B-31</strain>
    </source>
</reference>
<keyword evidence="7" id="KW-1185">Reference proteome</keyword>
<dbReference type="PANTHER" id="PTHR13271">
    <property type="entry name" value="UNCHARACTERIZED PUTATIVE METHYLTRANSFERASE"/>
    <property type="match status" value="1"/>
</dbReference>
<dbReference type="AlphaFoldDB" id="W7TD07"/>
<dbReference type="Pfam" id="PF01753">
    <property type="entry name" value="zf-MYND"/>
    <property type="match status" value="1"/>
</dbReference>
<dbReference type="GO" id="GO:0008270">
    <property type="term" value="F:zinc ion binding"/>
    <property type="evidence" value="ECO:0007669"/>
    <property type="project" value="UniProtKB-KW"/>
</dbReference>
<dbReference type="SUPFAM" id="SSF82199">
    <property type="entry name" value="SET domain"/>
    <property type="match status" value="1"/>
</dbReference>
<dbReference type="SUPFAM" id="SSF144232">
    <property type="entry name" value="HIT/MYND zinc finger-like"/>
    <property type="match status" value="1"/>
</dbReference>
<evidence type="ECO:0000256" key="1">
    <source>
        <dbReference type="ARBA" id="ARBA00022723"/>
    </source>
</evidence>
<gene>
    <name evidence="6" type="ORF">Naga_100116g14</name>
</gene>
<dbReference type="OrthoDB" id="186739at2759"/>
<evidence type="ECO:0000313" key="7">
    <source>
        <dbReference type="Proteomes" id="UP000019335"/>
    </source>
</evidence>
<dbReference type="Gene3D" id="3.90.1410.10">
    <property type="entry name" value="set domain protein methyltransferase, domain 1"/>
    <property type="match status" value="1"/>
</dbReference>
<name>W7TD07_9STRA</name>
<dbReference type="Gene3D" id="6.10.140.2220">
    <property type="match status" value="1"/>
</dbReference>
<dbReference type="InterPro" id="IPR050600">
    <property type="entry name" value="SETD3_SETD6_MTase"/>
</dbReference>
<evidence type="ECO:0000313" key="6">
    <source>
        <dbReference type="EMBL" id="EWM24900.1"/>
    </source>
</evidence>
<proteinExistence type="predicted"/>
<sequence length="584" mass="65502">MTSTTTELAQPAPAHPRAQRLTKLIAWCKKTSPNFMIREQFVGFKTSTDGNVTAVALKDIPADMHLIRVTPELMFSARDLKRKWRAVYNEIESKIRRYTGTCTAGFLPGTEAEEPATTMALSFALLLEMGDPESKWKPYWESFPEHVPNIFDFDGDYSHLEGSPWREQLEKKQEAMQHILKEIIPPILAKIKGKLGVDDVEGTLKRAYGLWQSRQLKDDVHNKRAQYLVPVLDLIDGESDKLSNVIVDDGPGSTAMHVELVLKSSRKIEAGEELSQMYDSCSNASYLHWYGYITDSMVFGNLSHKTFMTTAQLTATALEAVEEEAAREGKEGTEERKKEVEAMTALKKDLLSRIAGKERAGGRRSLELTHRSEVFEEAAFVLTAIAKIALCPSLEPLEKVRRSLSSNDIKDILKNADEMMTGMDGETLAPVAVGAVERILCQLRHGDSYLRDMVALDKSGEKEANRLLIKVRMSEKFLLLRARAEVCKKLGLTDRHERPRVCDNCATFTHLRACGHCGTTAYCSRRCQVMKWREHKKAVIPPATTSSGWRRFLRVGTGGREADTASESTVERAVEGSREGKCMQ</sequence>
<organism evidence="6 7">
    <name type="scientific">Nannochloropsis gaditana</name>
    <dbReference type="NCBI Taxonomy" id="72520"/>
    <lineage>
        <taxon>Eukaryota</taxon>
        <taxon>Sar</taxon>
        <taxon>Stramenopiles</taxon>
        <taxon>Ochrophyta</taxon>
        <taxon>Eustigmatophyceae</taxon>
        <taxon>Eustigmatales</taxon>
        <taxon>Monodopsidaceae</taxon>
        <taxon>Nannochloropsis</taxon>
    </lineage>
</organism>
<dbReference type="InterPro" id="IPR002893">
    <property type="entry name" value="Znf_MYND"/>
</dbReference>
<dbReference type="PROSITE" id="PS50865">
    <property type="entry name" value="ZF_MYND_2"/>
    <property type="match status" value="1"/>
</dbReference>
<keyword evidence="2 4" id="KW-0863">Zinc-finger</keyword>
<dbReference type="GO" id="GO:0016279">
    <property type="term" value="F:protein-lysine N-methyltransferase activity"/>
    <property type="evidence" value="ECO:0007669"/>
    <property type="project" value="TreeGrafter"/>
</dbReference>
<dbReference type="EMBL" id="AZIL01001070">
    <property type="protein sequence ID" value="EWM24900.1"/>
    <property type="molecule type" value="Genomic_DNA"/>
</dbReference>
<protein>
    <submittedName>
        <fullName evidence="6">Zinc finger, MYND-type</fullName>
    </submittedName>
</protein>
<dbReference type="CDD" id="cd10527">
    <property type="entry name" value="SET_LSMT"/>
    <property type="match status" value="1"/>
</dbReference>
<keyword evidence="1" id="KW-0479">Metal-binding</keyword>
<feature type="domain" description="MYND-type" evidence="5">
    <location>
        <begin position="502"/>
        <end position="539"/>
    </location>
</feature>
<evidence type="ECO:0000256" key="2">
    <source>
        <dbReference type="ARBA" id="ARBA00022771"/>
    </source>
</evidence>
<evidence type="ECO:0000256" key="3">
    <source>
        <dbReference type="ARBA" id="ARBA00022833"/>
    </source>
</evidence>
<accession>W7TD07</accession>
<evidence type="ECO:0000256" key="4">
    <source>
        <dbReference type="PROSITE-ProRule" id="PRU00134"/>
    </source>
</evidence>
<keyword evidence="3" id="KW-0862">Zinc</keyword>
<evidence type="ECO:0000259" key="5">
    <source>
        <dbReference type="PROSITE" id="PS50865"/>
    </source>
</evidence>